<sequence>VRMVPFASISERLVRAAAQSAGARPQRPARKLDLVAEGAPDETKFTRF</sequence>
<gene>
    <name evidence="1" type="ORF">GTP91_26195</name>
</gene>
<organism evidence="1 2">
    <name type="scientific">Duganella vulcania</name>
    <dbReference type="NCBI Taxonomy" id="2692166"/>
    <lineage>
        <taxon>Bacteria</taxon>
        <taxon>Pseudomonadati</taxon>
        <taxon>Pseudomonadota</taxon>
        <taxon>Betaproteobacteria</taxon>
        <taxon>Burkholderiales</taxon>
        <taxon>Oxalobacteraceae</taxon>
        <taxon>Telluria group</taxon>
        <taxon>Duganella</taxon>
    </lineage>
</organism>
<protein>
    <submittedName>
        <fullName evidence="1">Uncharacterized protein</fullName>
    </submittedName>
</protein>
<dbReference type="AlphaFoldDB" id="A0A845G9T9"/>
<comment type="caution">
    <text evidence="1">The sequence shown here is derived from an EMBL/GenBank/DDBJ whole genome shotgun (WGS) entry which is preliminary data.</text>
</comment>
<evidence type="ECO:0000313" key="1">
    <source>
        <dbReference type="EMBL" id="MYM90651.1"/>
    </source>
</evidence>
<name>A0A845G9T9_9BURK</name>
<dbReference type="Proteomes" id="UP000470302">
    <property type="component" value="Unassembled WGS sequence"/>
</dbReference>
<proteinExistence type="predicted"/>
<accession>A0A845G9T9</accession>
<reference evidence="1 2" key="1">
    <citation type="submission" date="2020-01" db="EMBL/GenBank/DDBJ databases">
        <title>Novel species isolated from a subtropical stream in China.</title>
        <authorList>
            <person name="Lu H."/>
        </authorList>
    </citation>
    <scope>NUCLEOTIDE SEQUENCE [LARGE SCALE GENOMIC DNA]</scope>
    <source>
        <strain evidence="1 2">FT82W</strain>
    </source>
</reference>
<dbReference type="EMBL" id="WWCW01000132">
    <property type="protein sequence ID" value="MYM90651.1"/>
    <property type="molecule type" value="Genomic_DNA"/>
</dbReference>
<feature type="non-terminal residue" evidence="1">
    <location>
        <position position="1"/>
    </location>
</feature>
<evidence type="ECO:0000313" key="2">
    <source>
        <dbReference type="Proteomes" id="UP000470302"/>
    </source>
</evidence>